<feature type="region of interest" description="Disordered" evidence="1">
    <location>
        <begin position="1"/>
        <end position="40"/>
    </location>
</feature>
<sequence>MYFSTGPRSRAMFSSPASASRARQGAPVRRTEQSRRTALRPRGIYMGARDFRCAFQGDKSIVREAAGGKLRSGRVEDV</sequence>
<evidence type="ECO:0000256" key="1">
    <source>
        <dbReference type="SAM" id="MobiDB-lite"/>
    </source>
</evidence>
<comment type="caution">
    <text evidence="2">The sequence shown here is derived from an EMBL/GenBank/DDBJ whole genome shotgun (WGS) entry which is preliminary data.</text>
</comment>
<dbReference type="EMBL" id="MRVG01000006">
    <property type="protein sequence ID" value="PMB67847.1"/>
    <property type="molecule type" value="Genomic_DNA"/>
</dbReference>
<name>A0A2N6NKR0_BEABA</name>
<accession>A0A2N6NKR0</accession>
<protein>
    <submittedName>
        <fullName evidence="2">Uncharacterized protein</fullName>
    </submittedName>
</protein>
<dbReference type="AlphaFoldDB" id="A0A2N6NKR0"/>
<organism evidence="2 3">
    <name type="scientific">Beauveria bassiana</name>
    <name type="common">White muscardine disease fungus</name>
    <name type="synonym">Tritirachium shiotae</name>
    <dbReference type="NCBI Taxonomy" id="176275"/>
    <lineage>
        <taxon>Eukaryota</taxon>
        <taxon>Fungi</taxon>
        <taxon>Dikarya</taxon>
        <taxon>Ascomycota</taxon>
        <taxon>Pezizomycotina</taxon>
        <taxon>Sordariomycetes</taxon>
        <taxon>Hypocreomycetidae</taxon>
        <taxon>Hypocreales</taxon>
        <taxon>Cordycipitaceae</taxon>
        <taxon>Beauveria</taxon>
    </lineage>
</organism>
<gene>
    <name evidence="2" type="ORF">BM221_006018</name>
</gene>
<dbReference type="Proteomes" id="UP000235728">
    <property type="component" value="Unassembled WGS sequence"/>
</dbReference>
<proteinExistence type="predicted"/>
<reference evidence="2 3" key="1">
    <citation type="journal article" date="2016" name="Appl. Microbiol. Biotechnol.">
        <title>Characterization of T-DNA insertion mutants with decreased virulence in the entomopathogenic fungus Beauveria bassiana JEF-007.</title>
        <authorList>
            <person name="Kim S."/>
            <person name="Lee S.J."/>
            <person name="Nai Y.S."/>
            <person name="Yu J.S."/>
            <person name="Lee M.R."/>
            <person name="Yang Y.T."/>
            <person name="Kim J.S."/>
        </authorList>
    </citation>
    <scope>NUCLEOTIDE SEQUENCE [LARGE SCALE GENOMIC DNA]</scope>
    <source>
        <strain evidence="2 3">JEF-007</strain>
    </source>
</reference>
<evidence type="ECO:0000313" key="2">
    <source>
        <dbReference type="EMBL" id="PMB67847.1"/>
    </source>
</evidence>
<evidence type="ECO:0000313" key="3">
    <source>
        <dbReference type="Proteomes" id="UP000235728"/>
    </source>
</evidence>